<dbReference type="GO" id="GO:0005737">
    <property type="term" value="C:cytoplasm"/>
    <property type="evidence" value="ECO:0007669"/>
    <property type="project" value="TreeGrafter"/>
</dbReference>
<reference evidence="3" key="1">
    <citation type="journal article" date="2013" name="BMC Genomics">
        <title>Unscrambling butterfly oogenesis.</title>
        <authorList>
            <person name="Carter J.M."/>
            <person name="Baker S.C."/>
            <person name="Pink R."/>
            <person name="Carter D.R."/>
            <person name="Collins A."/>
            <person name="Tomlin J."/>
            <person name="Gibbs M."/>
            <person name="Breuker C.J."/>
        </authorList>
    </citation>
    <scope>NUCLEOTIDE SEQUENCE</scope>
    <source>
        <tissue evidence="3">Ovary</tissue>
    </source>
</reference>
<dbReference type="PANTHER" id="PTHR48051">
    <property type="match status" value="1"/>
</dbReference>
<organism evidence="3">
    <name type="scientific">Pararge aegeria</name>
    <name type="common">speckled wood butterfly</name>
    <dbReference type="NCBI Taxonomy" id="116150"/>
    <lineage>
        <taxon>Eukaryota</taxon>
        <taxon>Metazoa</taxon>
        <taxon>Ecdysozoa</taxon>
        <taxon>Arthropoda</taxon>
        <taxon>Hexapoda</taxon>
        <taxon>Insecta</taxon>
        <taxon>Pterygota</taxon>
        <taxon>Neoptera</taxon>
        <taxon>Endopterygota</taxon>
        <taxon>Lepidoptera</taxon>
        <taxon>Glossata</taxon>
        <taxon>Ditrysia</taxon>
        <taxon>Papilionoidea</taxon>
        <taxon>Nymphalidae</taxon>
        <taxon>Satyrinae</taxon>
        <taxon>Satyrini</taxon>
        <taxon>Parargina</taxon>
        <taxon>Pararge</taxon>
    </lineage>
</organism>
<accession>S4PK42</accession>
<reference evidence="3" key="2">
    <citation type="submission" date="2013-05" db="EMBL/GenBank/DDBJ databases">
        <authorList>
            <person name="Carter J.-M."/>
            <person name="Baker S.C."/>
            <person name="Pink R."/>
            <person name="Carter D.R.F."/>
            <person name="Collins A."/>
            <person name="Tomlin J."/>
            <person name="Gibbs M."/>
            <person name="Breuker C.J."/>
        </authorList>
    </citation>
    <scope>NUCLEOTIDE SEQUENCE</scope>
    <source>
        <tissue evidence="3">Ovary</tissue>
    </source>
</reference>
<protein>
    <submittedName>
        <fullName evidence="3">Leucine-rich repeat-containing protein</fullName>
    </submittedName>
</protein>
<dbReference type="Gene3D" id="3.80.10.10">
    <property type="entry name" value="Ribonuclease Inhibitor"/>
    <property type="match status" value="1"/>
</dbReference>
<dbReference type="EMBL" id="GAIX01001201">
    <property type="protein sequence ID" value="JAA91359.1"/>
    <property type="molecule type" value="Transcribed_RNA"/>
</dbReference>
<sequence length="72" mass="8265">NHLYSLPANFGNLSKITTLSVEYNELYALPSNICQLPNIKRLDVYDNYLYEVPDGIENLLEVDLAQNCFEEP</sequence>
<dbReference type="InterPro" id="IPR001611">
    <property type="entry name" value="Leu-rich_rpt"/>
</dbReference>
<dbReference type="SUPFAM" id="SSF52058">
    <property type="entry name" value="L domain-like"/>
    <property type="match status" value="1"/>
</dbReference>
<name>S4PK42_9NEOP</name>
<proteinExistence type="predicted"/>
<feature type="non-terminal residue" evidence="3">
    <location>
        <position position="72"/>
    </location>
</feature>
<dbReference type="Pfam" id="PF00560">
    <property type="entry name" value="LRR_1"/>
    <property type="match status" value="1"/>
</dbReference>
<evidence type="ECO:0000313" key="3">
    <source>
        <dbReference type="EMBL" id="JAA91359.1"/>
    </source>
</evidence>
<evidence type="ECO:0000256" key="2">
    <source>
        <dbReference type="ARBA" id="ARBA00022737"/>
    </source>
</evidence>
<keyword evidence="2" id="KW-0677">Repeat</keyword>
<dbReference type="SMART" id="SM00364">
    <property type="entry name" value="LRR_BAC"/>
    <property type="match status" value="2"/>
</dbReference>
<keyword evidence="1" id="KW-0433">Leucine-rich repeat</keyword>
<dbReference type="AlphaFoldDB" id="S4PK42"/>
<feature type="non-terminal residue" evidence="3">
    <location>
        <position position="1"/>
    </location>
</feature>
<dbReference type="InterPro" id="IPR032675">
    <property type="entry name" value="LRR_dom_sf"/>
</dbReference>
<evidence type="ECO:0000256" key="1">
    <source>
        <dbReference type="ARBA" id="ARBA00022614"/>
    </source>
</evidence>
<dbReference type="PANTHER" id="PTHR48051:SF1">
    <property type="entry name" value="RAS SUPPRESSOR PROTEIN 1"/>
    <property type="match status" value="1"/>
</dbReference>
<dbReference type="InterPro" id="IPR050216">
    <property type="entry name" value="LRR_domain-containing"/>
</dbReference>